<reference evidence="3" key="1">
    <citation type="submission" date="2018-05" db="EMBL/GenBank/DDBJ databases">
        <title>Genome sequencing of Phenylobacterium sp. HYN0004.</title>
        <authorList>
            <person name="Yi H."/>
            <person name="Baek C."/>
        </authorList>
    </citation>
    <scope>NUCLEOTIDE SEQUENCE [LARGE SCALE GENOMIC DNA]</scope>
    <source>
        <strain evidence="3">HYN0004</strain>
    </source>
</reference>
<keyword evidence="1" id="KW-1133">Transmembrane helix</keyword>
<dbReference type="AlphaFoldDB" id="A0A2Z3HZM0"/>
<feature type="transmembrane region" description="Helical" evidence="1">
    <location>
        <begin position="236"/>
        <end position="254"/>
    </location>
</feature>
<organism evidence="2 3">
    <name type="scientific">Phenylobacterium parvum</name>
    <dbReference type="NCBI Taxonomy" id="2201350"/>
    <lineage>
        <taxon>Bacteria</taxon>
        <taxon>Pseudomonadati</taxon>
        <taxon>Pseudomonadota</taxon>
        <taxon>Alphaproteobacteria</taxon>
        <taxon>Caulobacterales</taxon>
        <taxon>Caulobacteraceae</taxon>
        <taxon>Phenylobacterium</taxon>
    </lineage>
</organism>
<sequence length="349" mass="38937">MKGERSRERLFQVLNWLVSIVLAGFLIGFGGLVIGDLPKVSSPVTIEQFMPAGRQAELEAAKQRFETERSDLLPRLEASGEKRDRATETYTSAREAFDNWVKTRTATGDGGQDAELVARTRELDRLKAVQDAARAEHDAASDAVTALGEREAAADKALEALRTAAEPAYKQARFLQDLKVFLMRLALTLPLLGISAWMLMRKPRGDYWPFKRGFILFSAFAFFVELVPYLPDYGGYVRFGVGILLTVVIGHFLIRSMRTYLAKREADEQKAEPERVRAITYDEALKKIGARTCPGCDRGLPTVEGAQLDYCVHCGLRLFNHCNACETRKFVFFRYCMACGSPATAEGEG</sequence>
<protein>
    <recommendedName>
        <fullName evidence="4">Serine endopeptidase</fullName>
    </recommendedName>
</protein>
<evidence type="ECO:0000313" key="3">
    <source>
        <dbReference type="Proteomes" id="UP000247763"/>
    </source>
</evidence>
<keyword evidence="1" id="KW-0812">Transmembrane</keyword>
<feature type="transmembrane region" description="Helical" evidence="1">
    <location>
        <begin position="181"/>
        <end position="200"/>
    </location>
</feature>
<keyword evidence="1" id="KW-0472">Membrane</keyword>
<dbReference type="RefSeq" id="WP_110449587.1">
    <property type="nucleotide sequence ID" value="NZ_CP029479.1"/>
</dbReference>
<evidence type="ECO:0008006" key="4">
    <source>
        <dbReference type="Google" id="ProtNLM"/>
    </source>
</evidence>
<evidence type="ECO:0000313" key="2">
    <source>
        <dbReference type="EMBL" id="AWM77018.1"/>
    </source>
</evidence>
<gene>
    <name evidence="2" type="ORF">HYN04_04160</name>
</gene>
<keyword evidence="3" id="KW-1185">Reference proteome</keyword>
<name>A0A2Z3HZM0_9CAUL</name>
<feature type="transmembrane region" description="Helical" evidence="1">
    <location>
        <begin position="212"/>
        <end position="230"/>
    </location>
</feature>
<accession>A0A2Z3HZM0</accession>
<dbReference type="EMBL" id="CP029479">
    <property type="protein sequence ID" value="AWM77018.1"/>
    <property type="molecule type" value="Genomic_DNA"/>
</dbReference>
<feature type="transmembrane region" description="Helical" evidence="1">
    <location>
        <begin position="12"/>
        <end position="34"/>
    </location>
</feature>
<evidence type="ECO:0000256" key="1">
    <source>
        <dbReference type="SAM" id="Phobius"/>
    </source>
</evidence>
<proteinExistence type="predicted"/>
<dbReference type="KEGG" id="phb:HYN04_04160"/>
<dbReference type="Proteomes" id="UP000247763">
    <property type="component" value="Chromosome"/>
</dbReference>
<dbReference type="OrthoDB" id="7255862at2"/>